<dbReference type="GO" id="GO:0006355">
    <property type="term" value="P:regulation of DNA-templated transcription"/>
    <property type="evidence" value="ECO:0007669"/>
    <property type="project" value="InterPro"/>
</dbReference>
<dbReference type="SMART" id="SM00421">
    <property type="entry name" value="HTH_LUXR"/>
    <property type="match status" value="1"/>
</dbReference>
<evidence type="ECO:0000313" key="5">
    <source>
        <dbReference type="EMBL" id="MST82595.1"/>
    </source>
</evidence>
<dbReference type="PRINTS" id="PR00038">
    <property type="entry name" value="HTHLUXR"/>
</dbReference>
<keyword evidence="1" id="KW-0805">Transcription regulation</keyword>
<dbReference type="PANTHER" id="PTHR44688">
    <property type="entry name" value="DNA-BINDING TRANSCRIPTIONAL ACTIVATOR DEVR_DOSR"/>
    <property type="match status" value="1"/>
</dbReference>
<evidence type="ECO:0000313" key="6">
    <source>
        <dbReference type="Proteomes" id="UP000466864"/>
    </source>
</evidence>
<dbReference type="InterPro" id="IPR036388">
    <property type="entry name" value="WH-like_DNA-bd_sf"/>
</dbReference>
<dbReference type="AlphaFoldDB" id="A0A7X2P9K7"/>
<dbReference type="PANTHER" id="PTHR44688:SF16">
    <property type="entry name" value="DNA-BINDING TRANSCRIPTIONAL ACTIVATOR DEVR_DOSR"/>
    <property type="match status" value="1"/>
</dbReference>
<proteinExistence type="predicted"/>
<keyword evidence="2" id="KW-0238">DNA-binding</keyword>
<dbReference type="Gene3D" id="1.10.10.10">
    <property type="entry name" value="Winged helix-like DNA-binding domain superfamily/Winged helix DNA-binding domain"/>
    <property type="match status" value="1"/>
</dbReference>
<keyword evidence="6" id="KW-1185">Reference proteome</keyword>
<dbReference type="EMBL" id="VUMV01000007">
    <property type="protein sequence ID" value="MST82595.1"/>
    <property type="molecule type" value="Genomic_DNA"/>
</dbReference>
<comment type="caution">
    <text evidence="5">The sequence shown here is derived from an EMBL/GenBank/DDBJ whole genome shotgun (WGS) entry which is preliminary data.</text>
</comment>
<evidence type="ECO:0000256" key="1">
    <source>
        <dbReference type="ARBA" id="ARBA00023015"/>
    </source>
</evidence>
<evidence type="ECO:0000256" key="3">
    <source>
        <dbReference type="ARBA" id="ARBA00023163"/>
    </source>
</evidence>
<dbReference type="Proteomes" id="UP000466864">
    <property type="component" value="Unassembled WGS sequence"/>
</dbReference>
<name>A0A7X2P9K7_9FIRM</name>
<evidence type="ECO:0000259" key="4">
    <source>
        <dbReference type="PROSITE" id="PS50043"/>
    </source>
</evidence>
<dbReference type="InterPro" id="IPR016032">
    <property type="entry name" value="Sig_transdc_resp-reg_C-effctor"/>
</dbReference>
<sequence>MNCNASAHQKAFTSGPAIIWTQGYRLPAVWQGKEFIMEIAMFRTYNTMICGLYEQCDVESVKQELLGSLQKLIPYQYADVQVLYAGDPDLNDREPYLSELLFDELELKICHKDQPLAQVRLYRLRKKGKFTDAERFLLRSMEPHLEQIFYRHLCRDTSQEIVDHAITRINSQVHLTPREREVLEMMFRGDANSCICDALHITEHTLQKHLQNLYRKLHISSRWELVGYLTA</sequence>
<organism evidence="5 6">
    <name type="scientific">Bilifractor porci</name>
    <dbReference type="NCBI Taxonomy" id="2606636"/>
    <lineage>
        <taxon>Bacteria</taxon>
        <taxon>Bacillati</taxon>
        <taxon>Bacillota</taxon>
        <taxon>Clostridia</taxon>
        <taxon>Lachnospirales</taxon>
        <taxon>Lachnospiraceae</taxon>
        <taxon>Bilifractor</taxon>
    </lineage>
</organism>
<feature type="domain" description="HTH luxR-type" evidence="4">
    <location>
        <begin position="168"/>
        <end position="231"/>
    </location>
</feature>
<evidence type="ECO:0000256" key="2">
    <source>
        <dbReference type="ARBA" id="ARBA00023125"/>
    </source>
</evidence>
<dbReference type="GO" id="GO:0003677">
    <property type="term" value="F:DNA binding"/>
    <property type="evidence" value="ECO:0007669"/>
    <property type="project" value="UniProtKB-KW"/>
</dbReference>
<dbReference type="InterPro" id="IPR000792">
    <property type="entry name" value="Tscrpt_reg_LuxR_C"/>
</dbReference>
<dbReference type="SUPFAM" id="SSF46894">
    <property type="entry name" value="C-terminal effector domain of the bipartite response regulators"/>
    <property type="match status" value="1"/>
</dbReference>
<protein>
    <submittedName>
        <fullName evidence="5">Helix-turn-helix transcriptional regulator</fullName>
    </submittedName>
</protein>
<dbReference type="CDD" id="cd06170">
    <property type="entry name" value="LuxR_C_like"/>
    <property type="match status" value="1"/>
</dbReference>
<dbReference type="PROSITE" id="PS50043">
    <property type="entry name" value="HTH_LUXR_2"/>
    <property type="match status" value="1"/>
</dbReference>
<reference evidence="5 6" key="1">
    <citation type="submission" date="2019-08" db="EMBL/GenBank/DDBJ databases">
        <title>In-depth cultivation of the pig gut microbiome towards novel bacterial diversity and tailored functional studies.</title>
        <authorList>
            <person name="Wylensek D."/>
            <person name="Hitch T.C.A."/>
            <person name="Clavel T."/>
        </authorList>
    </citation>
    <scope>NUCLEOTIDE SEQUENCE [LARGE SCALE GENOMIC DNA]</scope>
    <source>
        <strain evidence="5 6">Oil+RF-744-WCA-WT-13</strain>
    </source>
</reference>
<dbReference type="Pfam" id="PF00196">
    <property type="entry name" value="GerE"/>
    <property type="match status" value="1"/>
</dbReference>
<keyword evidence="3" id="KW-0804">Transcription</keyword>
<gene>
    <name evidence="5" type="ORF">FYJ60_09725</name>
</gene>
<accession>A0A7X2P9K7</accession>